<organism evidence="2 3">
    <name type="scientific">Mycolicibacterium hippocampi</name>
    <dbReference type="NCBI Taxonomy" id="659824"/>
    <lineage>
        <taxon>Bacteria</taxon>
        <taxon>Bacillati</taxon>
        <taxon>Actinomycetota</taxon>
        <taxon>Actinomycetes</taxon>
        <taxon>Mycobacteriales</taxon>
        <taxon>Mycobacteriaceae</taxon>
        <taxon>Mycolicibacterium</taxon>
    </lineage>
</organism>
<evidence type="ECO:0000313" key="2">
    <source>
        <dbReference type="EMBL" id="GFH00520.1"/>
    </source>
</evidence>
<dbReference type="AlphaFoldDB" id="A0A7I9ZHM4"/>
<gene>
    <name evidence="2" type="ORF">MHIP_10030</name>
</gene>
<comment type="caution">
    <text evidence="2">The sequence shown here is derived from an EMBL/GenBank/DDBJ whole genome shotgun (WGS) entry which is preliminary data.</text>
</comment>
<dbReference type="Proteomes" id="UP000465304">
    <property type="component" value="Unassembled WGS sequence"/>
</dbReference>
<reference evidence="2 3" key="1">
    <citation type="journal article" date="2019" name="Emerg. Microbes Infect.">
        <title>Comprehensive subspecies identification of 175 nontuberculous mycobacteria species based on 7547 genomic profiles.</title>
        <authorList>
            <person name="Matsumoto Y."/>
            <person name="Kinjo T."/>
            <person name="Motooka D."/>
            <person name="Nabeya D."/>
            <person name="Jung N."/>
            <person name="Uechi K."/>
            <person name="Horii T."/>
            <person name="Iida T."/>
            <person name="Fujita J."/>
            <person name="Nakamura S."/>
        </authorList>
    </citation>
    <scope>NUCLEOTIDE SEQUENCE [LARGE SCALE GENOMIC DNA]</scope>
    <source>
        <strain evidence="2 3">JCM 30996</strain>
    </source>
</reference>
<feature type="region of interest" description="Disordered" evidence="1">
    <location>
        <begin position="1"/>
        <end position="47"/>
    </location>
</feature>
<name>A0A7I9ZHM4_9MYCO</name>
<sequence>MVNKKQTGSAAAKAASKVLRDKRSGKASKAAAGSALSQTPKSTRKKR</sequence>
<keyword evidence="3" id="KW-1185">Reference proteome</keyword>
<dbReference type="EMBL" id="BLLB01000002">
    <property type="protein sequence ID" value="GFH00520.1"/>
    <property type="molecule type" value="Genomic_DNA"/>
</dbReference>
<evidence type="ECO:0000256" key="1">
    <source>
        <dbReference type="SAM" id="MobiDB-lite"/>
    </source>
</evidence>
<evidence type="ECO:0000313" key="3">
    <source>
        <dbReference type="Proteomes" id="UP000465304"/>
    </source>
</evidence>
<proteinExistence type="predicted"/>
<protein>
    <submittedName>
        <fullName evidence="2">Uncharacterized protein</fullName>
    </submittedName>
</protein>
<accession>A0A7I9ZHM4</accession>